<organism evidence="1 2">
    <name type="scientific">Phtheirospermum japonicum</name>
    <dbReference type="NCBI Taxonomy" id="374723"/>
    <lineage>
        <taxon>Eukaryota</taxon>
        <taxon>Viridiplantae</taxon>
        <taxon>Streptophyta</taxon>
        <taxon>Embryophyta</taxon>
        <taxon>Tracheophyta</taxon>
        <taxon>Spermatophyta</taxon>
        <taxon>Magnoliopsida</taxon>
        <taxon>eudicotyledons</taxon>
        <taxon>Gunneridae</taxon>
        <taxon>Pentapetalae</taxon>
        <taxon>asterids</taxon>
        <taxon>lamiids</taxon>
        <taxon>Lamiales</taxon>
        <taxon>Orobanchaceae</taxon>
        <taxon>Orobanchaceae incertae sedis</taxon>
        <taxon>Phtheirospermum</taxon>
    </lineage>
</organism>
<name>A0A830B4Y9_9LAMI</name>
<reference evidence="1" key="1">
    <citation type="submission" date="2020-07" db="EMBL/GenBank/DDBJ databases">
        <title>Ethylene signaling mediates host invasion by parasitic plants.</title>
        <authorList>
            <person name="Yoshida S."/>
        </authorList>
    </citation>
    <scope>NUCLEOTIDE SEQUENCE</scope>
    <source>
        <strain evidence="1">Okayama</strain>
    </source>
</reference>
<keyword evidence="2" id="KW-1185">Reference proteome</keyword>
<dbReference type="Proteomes" id="UP000653305">
    <property type="component" value="Unassembled WGS sequence"/>
</dbReference>
<evidence type="ECO:0000313" key="1">
    <source>
        <dbReference type="EMBL" id="GFP80068.1"/>
    </source>
</evidence>
<sequence length="58" mass="6903">MLSWGRDWNYHFFREKRSSGPGKRGKHDRSLECKNRHVQGINEAGRGSIRPCRSWRDC</sequence>
<comment type="caution">
    <text evidence="1">The sequence shown here is derived from an EMBL/GenBank/DDBJ whole genome shotgun (WGS) entry which is preliminary data.</text>
</comment>
<protein>
    <submittedName>
        <fullName evidence="1">Uncharacterized protein at4g28440</fullName>
    </submittedName>
</protein>
<dbReference type="EMBL" id="BMAC01000015">
    <property type="protein sequence ID" value="GFP80068.1"/>
    <property type="molecule type" value="Genomic_DNA"/>
</dbReference>
<gene>
    <name evidence="1" type="ORF">PHJA_000150200</name>
</gene>
<accession>A0A830B4Y9</accession>
<dbReference type="AlphaFoldDB" id="A0A830B4Y9"/>
<proteinExistence type="predicted"/>
<evidence type="ECO:0000313" key="2">
    <source>
        <dbReference type="Proteomes" id="UP000653305"/>
    </source>
</evidence>